<feature type="domain" description="Heterokaryon incompatibility" evidence="1">
    <location>
        <begin position="37"/>
        <end position="82"/>
    </location>
</feature>
<dbReference type="PANTHER" id="PTHR10622:SF10">
    <property type="entry name" value="HET DOMAIN-CONTAINING PROTEIN"/>
    <property type="match status" value="1"/>
</dbReference>
<dbReference type="HOGENOM" id="CLU_000288_138_0_1"/>
<organism evidence="2 3">
    <name type="scientific">Hydnomerulius pinastri MD-312</name>
    <dbReference type="NCBI Taxonomy" id="994086"/>
    <lineage>
        <taxon>Eukaryota</taxon>
        <taxon>Fungi</taxon>
        <taxon>Dikarya</taxon>
        <taxon>Basidiomycota</taxon>
        <taxon>Agaricomycotina</taxon>
        <taxon>Agaricomycetes</taxon>
        <taxon>Agaricomycetidae</taxon>
        <taxon>Boletales</taxon>
        <taxon>Boletales incertae sedis</taxon>
        <taxon>Leucogyrophana</taxon>
    </lineage>
</organism>
<reference evidence="2 3" key="1">
    <citation type="submission" date="2014-04" db="EMBL/GenBank/DDBJ databases">
        <title>Evolutionary Origins and Diversification of the Mycorrhizal Mutualists.</title>
        <authorList>
            <consortium name="DOE Joint Genome Institute"/>
            <consortium name="Mycorrhizal Genomics Consortium"/>
            <person name="Kohler A."/>
            <person name="Kuo A."/>
            <person name="Nagy L.G."/>
            <person name="Floudas D."/>
            <person name="Copeland A."/>
            <person name="Barry K.W."/>
            <person name="Cichocki N."/>
            <person name="Veneault-Fourrey C."/>
            <person name="LaButti K."/>
            <person name="Lindquist E.A."/>
            <person name="Lipzen A."/>
            <person name="Lundell T."/>
            <person name="Morin E."/>
            <person name="Murat C."/>
            <person name="Riley R."/>
            <person name="Ohm R."/>
            <person name="Sun H."/>
            <person name="Tunlid A."/>
            <person name="Henrissat B."/>
            <person name="Grigoriev I.V."/>
            <person name="Hibbett D.S."/>
            <person name="Martin F."/>
        </authorList>
    </citation>
    <scope>NUCLEOTIDE SEQUENCE [LARGE SCALE GENOMIC DNA]</scope>
    <source>
        <strain evidence="2 3">MD-312</strain>
    </source>
</reference>
<dbReference type="InterPro" id="IPR010730">
    <property type="entry name" value="HET"/>
</dbReference>
<dbReference type="Pfam" id="PF06985">
    <property type="entry name" value="HET"/>
    <property type="match status" value="1"/>
</dbReference>
<evidence type="ECO:0000313" key="3">
    <source>
        <dbReference type="Proteomes" id="UP000053820"/>
    </source>
</evidence>
<dbReference type="AlphaFoldDB" id="A0A0C9W1Q3"/>
<dbReference type="PANTHER" id="PTHR10622">
    <property type="entry name" value="HET DOMAIN-CONTAINING PROTEIN"/>
    <property type="match status" value="1"/>
</dbReference>
<evidence type="ECO:0000313" key="2">
    <source>
        <dbReference type="EMBL" id="KIJ64855.1"/>
    </source>
</evidence>
<gene>
    <name evidence="2" type="ORF">HYDPIDRAFT_89820</name>
</gene>
<dbReference type="Proteomes" id="UP000053820">
    <property type="component" value="Unassembled WGS sequence"/>
</dbReference>
<dbReference type="OrthoDB" id="2654851at2759"/>
<feature type="non-terminal residue" evidence="2">
    <location>
        <position position="216"/>
    </location>
</feature>
<name>A0A0C9W1Q3_9AGAM</name>
<sequence length="216" mass="24866">MLDRLKTFCRQIESSRECCQDHLGLEKLVMFGELSLQRGCKYAWLDTACIDKTSSAELEESIRSMYSWYRNSAFCVIHLGDTSGLHDIRSDPWFTRGWTLQELLAPKVVKFFDRKWRPMSSNENDKTPSPLLDAVSAATDIPEVQLLDFAPGSQGVRNIMLWASRRRTTRVEDVAYSLIGLFDVSLSIAYGEGWRAFYRLQEELIRKSSDMGLFAW</sequence>
<dbReference type="EMBL" id="KN839845">
    <property type="protein sequence ID" value="KIJ64855.1"/>
    <property type="molecule type" value="Genomic_DNA"/>
</dbReference>
<protein>
    <recommendedName>
        <fullName evidence="1">Heterokaryon incompatibility domain-containing protein</fullName>
    </recommendedName>
</protein>
<accession>A0A0C9W1Q3</accession>
<keyword evidence="3" id="KW-1185">Reference proteome</keyword>
<proteinExistence type="predicted"/>
<evidence type="ECO:0000259" key="1">
    <source>
        <dbReference type="Pfam" id="PF06985"/>
    </source>
</evidence>